<organism evidence="7 8">
    <name type="scientific">Kalanchoe fedtschenkoi</name>
    <name type="common">Lavender scallops</name>
    <name type="synonym">South American air plant</name>
    <dbReference type="NCBI Taxonomy" id="63787"/>
    <lineage>
        <taxon>Eukaryota</taxon>
        <taxon>Viridiplantae</taxon>
        <taxon>Streptophyta</taxon>
        <taxon>Embryophyta</taxon>
        <taxon>Tracheophyta</taxon>
        <taxon>Spermatophyta</taxon>
        <taxon>Magnoliopsida</taxon>
        <taxon>eudicotyledons</taxon>
        <taxon>Gunneridae</taxon>
        <taxon>Pentapetalae</taxon>
        <taxon>Saxifragales</taxon>
        <taxon>Crassulaceae</taxon>
        <taxon>Kalanchoe</taxon>
    </lineage>
</organism>
<evidence type="ECO:0000256" key="5">
    <source>
        <dbReference type="SAM" id="MobiDB-lite"/>
    </source>
</evidence>
<evidence type="ECO:0000256" key="3">
    <source>
        <dbReference type="ARBA" id="ARBA00030780"/>
    </source>
</evidence>
<evidence type="ECO:0000256" key="2">
    <source>
        <dbReference type="ARBA" id="ARBA00022884"/>
    </source>
</evidence>
<evidence type="ECO:0000313" key="7">
    <source>
        <dbReference type="EnsemblPlants" id="Kaladp0008s0040.1.v1.1"/>
    </source>
</evidence>
<evidence type="ECO:0000313" key="8">
    <source>
        <dbReference type="Proteomes" id="UP000594263"/>
    </source>
</evidence>
<sequence>MDLRVSSADADERTQNRLYIGNLDFRINESALIRMFSPYGKIVSEEFMWHNRGPKRGEPRGYAFVNYSTREEAKLAKEKMNGRLACGRPLIVRLASEKHPEETRGQKADIAKTSNFRPMISGASGPNSKSAKIIAIKNKLKDLEEENNHIKKAKHSEKD</sequence>
<feature type="compositionally biased region" description="Basic and acidic residues" evidence="5">
    <location>
        <begin position="97"/>
        <end position="110"/>
    </location>
</feature>
<dbReference type="EnsemblPlants" id="Kaladp0008s0040.1.v1.1">
    <property type="protein sequence ID" value="Kaladp0008s0040.1.v1.1"/>
    <property type="gene ID" value="Kaladp0008s0040.v1.1"/>
</dbReference>
<dbReference type="AlphaFoldDB" id="A0A7N0RC35"/>
<dbReference type="InterPro" id="IPR012677">
    <property type="entry name" value="Nucleotide-bd_a/b_plait_sf"/>
</dbReference>
<dbReference type="CDD" id="cd12355">
    <property type="entry name" value="RRM_RBM18"/>
    <property type="match status" value="1"/>
</dbReference>
<dbReference type="SMART" id="SM00360">
    <property type="entry name" value="RRM"/>
    <property type="match status" value="1"/>
</dbReference>
<evidence type="ECO:0000256" key="1">
    <source>
        <dbReference type="ARBA" id="ARBA00021141"/>
    </source>
</evidence>
<evidence type="ECO:0000256" key="4">
    <source>
        <dbReference type="PROSITE-ProRule" id="PRU00176"/>
    </source>
</evidence>
<feature type="region of interest" description="Disordered" evidence="5">
    <location>
        <begin position="97"/>
        <end position="132"/>
    </location>
</feature>
<proteinExistence type="predicted"/>
<dbReference type="InterPro" id="IPR035979">
    <property type="entry name" value="RBD_domain_sf"/>
</dbReference>
<dbReference type="SUPFAM" id="SSF54928">
    <property type="entry name" value="RNA-binding domain, RBD"/>
    <property type="match status" value="1"/>
</dbReference>
<keyword evidence="8" id="KW-1185">Reference proteome</keyword>
<dbReference type="Pfam" id="PF00076">
    <property type="entry name" value="RRM_1"/>
    <property type="match status" value="1"/>
</dbReference>
<protein>
    <recommendedName>
        <fullName evidence="1">Probable RNA-binding protein 18</fullName>
    </recommendedName>
    <alternativeName>
        <fullName evidence="3">RNA-binding motif protein 18</fullName>
    </alternativeName>
</protein>
<dbReference type="PANTHER" id="PTHR21245">
    <property type="entry name" value="HETEROGENEOUS NUCLEAR RIBONUCLEOPROTEIN"/>
    <property type="match status" value="1"/>
</dbReference>
<dbReference type="GO" id="GO:0003723">
    <property type="term" value="F:RNA binding"/>
    <property type="evidence" value="ECO:0007669"/>
    <property type="project" value="UniProtKB-UniRule"/>
</dbReference>
<dbReference type="Proteomes" id="UP000594263">
    <property type="component" value="Unplaced"/>
</dbReference>
<feature type="domain" description="RRM" evidence="6">
    <location>
        <begin position="16"/>
        <end position="97"/>
    </location>
</feature>
<dbReference type="InterPro" id="IPR039157">
    <property type="entry name" value="RBM18_RRM"/>
</dbReference>
<reference evidence="7" key="1">
    <citation type="submission" date="2021-01" db="UniProtKB">
        <authorList>
            <consortium name="EnsemblPlants"/>
        </authorList>
    </citation>
    <scope>IDENTIFICATION</scope>
</reference>
<dbReference type="PROSITE" id="PS50102">
    <property type="entry name" value="RRM"/>
    <property type="match status" value="1"/>
</dbReference>
<dbReference type="InterPro" id="IPR000504">
    <property type="entry name" value="RRM_dom"/>
</dbReference>
<accession>A0A7N0RC35</accession>
<evidence type="ECO:0000259" key="6">
    <source>
        <dbReference type="PROSITE" id="PS50102"/>
    </source>
</evidence>
<name>A0A7N0RC35_KALFE</name>
<dbReference type="OMA" id="FACGRPL"/>
<keyword evidence="2 4" id="KW-0694">RNA-binding</keyword>
<dbReference type="Gramene" id="Kaladp0008s0040.1.v1.1">
    <property type="protein sequence ID" value="Kaladp0008s0040.1.v1.1"/>
    <property type="gene ID" value="Kaladp0008s0040.v1.1"/>
</dbReference>
<dbReference type="Gene3D" id="3.30.70.330">
    <property type="match status" value="1"/>
</dbReference>